<dbReference type="RefSeq" id="XP_028513469.1">
    <property type="nucleotide sequence ID" value="XM_028657668.1"/>
</dbReference>
<accession>A0A913YEK3</accession>
<dbReference type="KEGG" id="epa:110234442"/>
<proteinExistence type="predicted"/>
<name>A0A913YEK3_EXADI</name>
<evidence type="ECO:0000313" key="2">
    <source>
        <dbReference type="EnsemblMetazoa" id="XP_028513469.1"/>
    </source>
</evidence>
<evidence type="ECO:0000256" key="1">
    <source>
        <dbReference type="SAM" id="MobiDB-lite"/>
    </source>
</evidence>
<organism evidence="2 3">
    <name type="scientific">Exaiptasia diaphana</name>
    <name type="common">Tropical sea anemone</name>
    <name type="synonym">Aiptasia pulchella</name>
    <dbReference type="NCBI Taxonomy" id="2652724"/>
    <lineage>
        <taxon>Eukaryota</taxon>
        <taxon>Metazoa</taxon>
        <taxon>Cnidaria</taxon>
        <taxon>Anthozoa</taxon>
        <taxon>Hexacorallia</taxon>
        <taxon>Actiniaria</taxon>
        <taxon>Aiptasiidae</taxon>
        <taxon>Exaiptasia</taxon>
    </lineage>
</organism>
<dbReference type="AlphaFoldDB" id="A0A913YEK3"/>
<dbReference type="OrthoDB" id="10028990at2759"/>
<sequence length="116" mass="13443">MKHKGITLSSESEQECDGAHACPPGRLKSVDISDYKLFEEEQRTTQIIYSYKGGKKVPKLREPRNLFAFNEERKLQAPRWPGEMKVLNIRPRFIEYTPKEPEPFCKQGKACSGYYS</sequence>
<dbReference type="EnsemblMetazoa" id="XM_028657668.1">
    <property type="protein sequence ID" value="XP_028513469.1"/>
    <property type="gene ID" value="LOC110234442"/>
</dbReference>
<dbReference type="Proteomes" id="UP000887567">
    <property type="component" value="Unplaced"/>
</dbReference>
<protein>
    <submittedName>
        <fullName evidence="2">Uncharacterized protein</fullName>
    </submittedName>
</protein>
<evidence type="ECO:0000313" key="3">
    <source>
        <dbReference type="Proteomes" id="UP000887567"/>
    </source>
</evidence>
<dbReference type="GeneID" id="110234442"/>
<feature type="region of interest" description="Disordered" evidence="1">
    <location>
        <begin position="1"/>
        <end position="20"/>
    </location>
</feature>
<reference evidence="2" key="1">
    <citation type="submission" date="2022-11" db="UniProtKB">
        <authorList>
            <consortium name="EnsemblMetazoa"/>
        </authorList>
    </citation>
    <scope>IDENTIFICATION</scope>
</reference>
<keyword evidence="3" id="KW-1185">Reference proteome</keyword>